<dbReference type="PANTHER" id="PTHR30454:SF0">
    <property type="entry name" value="4-HYDROXY-3-METHYLBUT-2-EN-1-YL DIPHOSPHATE SYNTHASE (FERREDOXIN), CHLOROPLASTIC"/>
    <property type="match status" value="1"/>
</dbReference>
<dbReference type="PIRSF" id="PIRSF004640">
    <property type="entry name" value="IspG"/>
    <property type="match status" value="1"/>
</dbReference>
<sequence>MTVSLGMPAPVPQTVAPRRKTRKIKVGSTWVGGDAPISVQTMTTTKTADINSTLQQIAELTAAGCDIVRVACPTQDDADALPAIAAKSQIPVIADIHFQPKYVFAAIDAGCAAVRVNPGNIKKFDDKVGEIAKAAKDAGVSLRIGVNAGSLDPRLYEKYGKPTPEALVESAVWEASLFEEHDFHDFKISVKHNDPVVMIQAYEMLSERGDWPLHLGVTEAGPAFQGTIKSATAFGALLAKGIGDTIRVSLSAPPVEEVKVGTQILQSLNLRPRKLEIVSCPSCGRAQVDVYKLADEVTAGLEGMTVPLRVAVMGCVVNGPGEAREADLGVASGNGKGQIFVKGEVIKTVPESKIVETLIEEAMRIAEEMGEPVDGEGGAPVVTAKG</sequence>
<keyword evidence="2 7" id="KW-0479">Metal-binding</keyword>
<dbReference type="SUPFAM" id="SSF51717">
    <property type="entry name" value="Dihydropteroate synthetase-like"/>
    <property type="match status" value="1"/>
</dbReference>
<dbReference type="NCBIfam" id="NF001540">
    <property type="entry name" value="PRK00366.1"/>
    <property type="match status" value="1"/>
</dbReference>
<dbReference type="Pfam" id="PF04551">
    <property type="entry name" value="GcpE"/>
    <property type="match status" value="1"/>
</dbReference>
<dbReference type="AlphaFoldDB" id="A0A212U2B2"/>
<dbReference type="FunFam" id="3.30.413.10:FF:000001">
    <property type="entry name" value="4-hydroxy-3-methylbut-2-en-1-yl diphosphate synthase (flavodoxin)"/>
    <property type="match status" value="1"/>
</dbReference>
<evidence type="ECO:0000313" key="10">
    <source>
        <dbReference type="EMBL" id="SNC72261.1"/>
    </source>
</evidence>
<dbReference type="GO" id="GO:0051539">
    <property type="term" value="F:4 iron, 4 sulfur cluster binding"/>
    <property type="evidence" value="ECO:0007669"/>
    <property type="project" value="UniProtKB-UniRule"/>
</dbReference>
<keyword evidence="11" id="KW-1185">Reference proteome</keyword>
<feature type="binding site" evidence="7">
    <location>
        <position position="315"/>
    </location>
    <ligand>
        <name>[4Fe-4S] cluster</name>
        <dbReference type="ChEBI" id="CHEBI:49883"/>
    </ligand>
</feature>
<evidence type="ECO:0000259" key="9">
    <source>
        <dbReference type="Pfam" id="PF26540"/>
    </source>
</evidence>
<dbReference type="GO" id="GO:0141197">
    <property type="term" value="F:4-hydroxy-3-methylbut-2-enyl-diphosphate synthase activity (flavodoxin)"/>
    <property type="evidence" value="ECO:0007669"/>
    <property type="project" value="UniProtKB-EC"/>
</dbReference>
<evidence type="ECO:0000256" key="1">
    <source>
        <dbReference type="ARBA" id="ARBA00022485"/>
    </source>
</evidence>
<dbReference type="InterPro" id="IPR058579">
    <property type="entry name" value="IspG_C"/>
</dbReference>
<comment type="catalytic activity">
    <reaction evidence="7">
        <text>(2E)-4-hydroxy-3-methylbut-2-enyl diphosphate + oxidized [flavodoxin] + H2O + 2 H(+) = 2-C-methyl-D-erythritol 2,4-cyclic diphosphate + reduced [flavodoxin]</text>
        <dbReference type="Rhea" id="RHEA:43604"/>
        <dbReference type="Rhea" id="RHEA-COMP:10622"/>
        <dbReference type="Rhea" id="RHEA-COMP:10623"/>
        <dbReference type="ChEBI" id="CHEBI:15377"/>
        <dbReference type="ChEBI" id="CHEBI:15378"/>
        <dbReference type="ChEBI" id="CHEBI:57618"/>
        <dbReference type="ChEBI" id="CHEBI:58210"/>
        <dbReference type="ChEBI" id="CHEBI:58483"/>
        <dbReference type="ChEBI" id="CHEBI:128753"/>
        <dbReference type="EC" id="1.17.7.3"/>
    </reaction>
</comment>
<feature type="binding site" evidence="7">
    <location>
        <position position="283"/>
    </location>
    <ligand>
        <name>[4Fe-4S] cluster</name>
        <dbReference type="ChEBI" id="CHEBI:49883"/>
    </ligand>
</feature>
<dbReference type="RefSeq" id="WP_088818697.1">
    <property type="nucleotide sequence ID" value="NZ_FYEZ01000002.1"/>
</dbReference>
<dbReference type="InterPro" id="IPR016425">
    <property type="entry name" value="IspG_bac"/>
</dbReference>
<keyword evidence="3 7" id="KW-0560">Oxidoreductase</keyword>
<dbReference type="Gene3D" id="3.20.20.20">
    <property type="entry name" value="Dihydropteroate synthase-like"/>
    <property type="match status" value="1"/>
</dbReference>
<feature type="domain" description="IspG C-terminal" evidence="9">
    <location>
        <begin position="276"/>
        <end position="362"/>
    </location>
</feature>
<evidence type="ECO:0000313" key="11">
    <source>
        <dbReference type="Proteomes" id="UP000198122"/>
    </source>
</evidence>
<dbReference type="OrthoDB" id="9803214at2"/>
<evidence type="ECO:0000256" key="3">
    <source>
        <dbReference type="ARBA" id="ARBA00023002"/>
    </source>
</evidence>
<feature type="domain" description="IspG TIM-barrel" evidence="8">
    <location>
        <begin position="21"/>
        <end position="261"/>
    </location>
</feature>
<keyword evidence="6 7" id="KW-0414">Isoprene biosynthesis</keyword>
<dbReference type="Proteomes" id="UP000198122">
    <property type="component" value="Unassembled WGS sequence"/>
</dbReference>
<dbReference type="NCBIfam" id="TIGR00612">
    <property type="entry name" value="ispG_gcpE"/>
    <property type="match status" value="1"/>
</dbReference>
<organism evidence="10 11">
    <name type="scientific">Kytococcus aerolatus</name>
    <dbReference type="NCBI Taxonomy" id="592308"/>
    <lineage>
        <taxon>Bacteria</taxon>
        <taxon>Bacillati</taxon>
        <taxon>Actinomycetota</taxon>
        <taxon>Actinomycetes</taxon>
        <taxon>Micrococcales</taxon>
        <taxon>Kytococcaceae</taxon>
        <taxon>Kytococcus</taxon>
    </lineage>
</organism>
<dbReference type="GO" id="GO:0016114">
    <property type="term" value="P:terpenoid biosynthetic process"/>
    <property type="evidence" value="ECO:0007669"/>
    <property type="project" value="InterPro"/>
</dbReference>
<dbReference type="GO" id="GO:0046429">
    <property type="term" value="F:4-hydroxy-3-methylbut-2-en-1-yl diphosphate synthase activity (ferredoxin)"/>
    <property type="evidence" value="ECO:0007669"/>
    <property type="project" value="UniProtKB-UniRule"/>
</dbReference>
<evidence type="ECO:0000256" key="5">
    <source>
        <dbReference type="ARBA" id="ARBA00023014"/>
    </source>
</evidence>
<dbReference type="InterPro" id="IPR058578">
    <property type="entry name" value="IspG_TIM"/>
</dbReference>
<feature type="binding site" evidence="7">
    <location>
        <position position="322"/>
    </location>
    <ligand>
        <name>[4Fe-4S] cluster</name>
        <dbReference type="ChEBI" id="CHEBI:49883"/>
    </ligand>
</feature>
<dbReference type="Gene3D" id="3.30.413.10">
    <property type="entry name" value="Sulfite Reductase Hemoprotein, domain 1"/>
    <property type="match status" value="1"/>
</dbReference>
<evidence type="ECO:0000256" key="2">
    <source>
        <dbReference type="ARBA" id="ARBA00022723"/>
    </source>
</evidence>
<gene>
    <name evidence="7" type="primary">ispG</name>
    <name evidence="10" type="ORF">SAMN05445756_1782</name>
</gene>
<name>A0A212U2B2_9MICO</name>
<dbReference type="Pfam" id="PF26540">
    <property type="entry name" value="GcpE_C"/>
    <property type="match status" value="1"/>
</dbReference>
<comment type="function">
    <text evidence="7">Converts 2C-methyl-D-erythritol 2,4-cyclodiphosphate (ME-2,4cPP) into 1-hydroxy-2-methyl-2-(E)-butenyl 4-diphosphate.</text>
</comment>
<dbReference type="GO" id="GO:0019288">
    <property type="term" value="P:isopentenyl diphosphate biosynthetic process, methylerythritol 4-phosphate pathway"/>
    <property type="evidence" value="ECO:0007669"/>
    <property type="project" value="UniProtKB-UniRule"/>
</dbReference>
<dbReference type="PANTHER" id="PTHR30454">
    <property type="entry name" value="4-HYDROXY-3-METHYLBUT-2-EN-1-YL DIPHOSPHATE SYNTHASE"/>
    <property type="match status" value="1"/>
</dbReference>
<feature type="binding site" evidence="7">
    <location>
        <position position="280"/>
    </location>
    <ligand>
        <name>[4Fe-4S] cluster</name>
        <dbReference type="ChEBI" id="CHEBI:49883"/>
    </ligand>
</feature>
<dbReference type="InterPro" id="IPR004588">
    <property type="entry name" value="IspG_bac-typ"/>
</dbReference>
<dbReference type="FunFam" id="3.20.20.20:FF:000001">
    <property type="entry name" value="4-hydroxy-3-methylbut-2-en-1-yl diphosphate synthase (flavodoxin)"/>
    <property type="match status" value="1"/>
</dbReference>
<dbReference type="EC" id="1.17.7.3" evidence="7"/>
<dbReference type="SUPFAM" id="SSF56014">
    <property type="entry name" value="Nitrite and sulphite reductase 4Fe-4S domain-like"/>
    <property type="match status" value="1"/>
</dbReference>
<dbReference type="HAMAP" id="MF_00159">
    <property type="entry name" value="IspG"/>
    <property type="match status" value="1"/>
</dbReference>
<dbReference type="GO" id="GO:0005506">
    <property type="term" value="F:iron ion binding"/>
    <property type="evidence" value="ECO:0007669"/>
    <property type="project" value="InterPro"/>
</dbReference>
<comment type="cofactor">
    <cofactor evidence="7">
        <name>[4Fe-4S] cluster</name>
        <dbReference type="ChEBI" id="CHEBI:49883"/>
    </cofactor>
    <text evidence="7">Binds 1 [4Fe-4S] cluster.</text>
</comment>
<evidence type="ECO:0000256" key="4">
    <source>
        <dbReference type="ARBA" id="ARBA00023004"/>
    </source>
</evidence>
<dbReference type="InterPro" id="IPR011005">
    <property type="entry name" value="Dihydropteroate_synth-like_sf"/>
</dbReference>
<protein>
    <recommendedName>
        <fullName evidence="7">4-hydroxy-3-methylbut-2-en-1-yl diphosphate synthase (flavodoxin)</fullName>
        <ecNumber evidence="7">1.17.7.3</ecNumber>
    </recommendedName>
    <alternativeName>
        <fullName evidence="7">1-hydroxy-2-methyl-2-(E)-butenyl 4-diphosphate synthase</fullName>
    </alternativeName>
</protein>
<keyword evidence="1 7" id="KW-0004">4Fe-4S</keyword>
<dbReference type="UniPathway" id="UPA00056">
    <property type="reaction ID" value="UER00096"/>
</dbReference>
<evidence type="ECO:0000259" key="8">
    <source>
        <dbReference type="Pfam" id="PF04551"/>
    </source>
</evidence>
<proteinExistence type="inferred from homology"/>
<dbReference type="InterPro" id="IPR045854">
    <property type="entry name" value="NO2/SO3_Rdtase_4Fe4S_sf"/>
</dbReference>
<keyword evidence="5 7" id="KW-0411">Iron-sulfur</keyword>
<evidence type="ECO:0000256" key="7">
    <source>
        <dbReference type="HAMAP-Rule" id="MF_00159"/>
    </source>
</evidence>
<accession>A0A212U2B2</accession>
<comment type="pathway">
    <text evidence="7">Isoprenoid biosynthesis; isopentenyl diphosphate biosynthesis via DXP pathway; isopentenyl diphosphate from 1-deoxy-D-xylulose 5-phosphate: step 5/6.</text>
</comment>
<evidence type="ECO:0000256" key="6">
    <source>
        <dbReference type="ARBA" id="ARBA00023229"/>
    </source>
</evidence>
<comment type="similarity">
    <text evidence="7">Belongs to the IspG family.</text>
</comment>
<dbReference type="EMBL" id="FYEZ01000002">
    <property type="protein sequence ID" value="SNC72261.1"/>
    <property type="molecule type" value="Genomic_DNA"/>
</dbReference>
<keyword evidence="4 7" id="KW-0408">Iron</keyword>
<reference evidence="10 11" key="1">
    <citation type="submission" date="2017-06" db="EMBL/GenBank/DDBJ databases">
        <authorList>
            <person name="Kim H.J."/>
            <person name="Triplett B.A."/>
        </authorList>
    </citation>
    <scope>NUCLEOTIDE SEQUENCE [LARGE SCALE GENOMIC DNA]</scope>
    <source>
        <strain evidence="10 11">DSM 22179</strain>
    </source>
</reference>